<keyword evidence="2" id="KW-1133">Transmembrane helix</keyword>
<evidence type="ECO:0000256" key="1">
    <source>
        <dbReference type="SAM" id="MobiDB-lite"/>
    </source>
</evidence>
<evidence type="ECO:0000256" key="2">
    <source>
        <dbReference type="SAM" id="Phobius"/>
    </source>
</evidence>
<evidence type="ECO:0000313" key="4">
    <source>
        <dbReference type="Proteomes" id="UP001493487"/>
    </source>
</evidence>
<organism evidence="3 4">
    <name type="scientific">Cohnella silvisoli</name>
    <dbReference type="NCBI Taxonomy" id="2873699"/>
    <lineage>
        <taxon>Bacteria</taxon>
        <taxon>Bacillati</taxon>
        <taxon>Bacillota</taxon>
        <taxon>Bacilli</taxon>
        <taxon>Bacillales</taxon>
        <taxon>Paenibacillaceae</taxon>
        <taxon>Cohnella</taxon>
    </lineage>
</organism>
<dbReference type="Proteomes" id="UP001493487">
    <property type="component" value="Unassembled WGS sequence"/>
</dbReference>
<keyword evidence="2" id="KW-0812">Transmembrane</keyword>
<name>A0ABV1KUL4_9BACL</name>
<evidence type="ECO:0008006" key="5">
    <source>
        <dbReference type="Google" id="ProtNLM"/>
    </source>
</evidence>
<evidence type="ECO:0000313" key="3">
    <source>
        <dbReference type="EMBL" id="MEQ4483799.1"/>
    </source>
</evidence>
<feature type="transmembrane region" description="Helical" evidence="2">
    <location>
        <begin position="44"/>
        <end position="68"/>
    </location>
</feature>
<proteinExistence type="predicted"/>
<keyword evidence="4" id="KW-1185">Reference proteome</keyword>
<comment type="caution">
    <text evidence="3">The sequence shown here is derived from an EMBL/GenBank/DDBJ whole genome shotgun (WGS) entry which is preliminary data.</text>
</comment>
<reference evidence="3 4" key="1">
    <citation type="journal article" date="2023" name="Genome Announc.">
        <title>Pan-Genome Analyses of the Genus Cohnella and Proposal of the Novel Species Cohnella silvisoli sp. nov., Isolated from Forest Soil.</title>
        <authorList>
            <person name="Wang C."/>
            <person name="Mao L."/>
            <person name="Bao G."/>
            <person name="Zhu H."/>
        </authorList>
    </citation>
    <scope>NUCLEOTIDE SEQUENCE [LARGE SCALE GENOMIC DNA]</scope>
    <source>
        <strain evidence="3 4">NL03-T5-1</strain>
    </source>
</reference>
<sequence>MNDPKPDWYGKAKDAFDKPLFTEEMKLEVSRRIQEKQPVRRNRAVWTVTAAAIVICAAILLVVVPRWINDYTPLTASPPSSSNLETQTPAPTESGKDKLFSRSVYEGTSTIQLQVNGSAVDATWFKDPLESFGLYLPASVKTVKFEDGYEYKTTDGKGIIQLRGADESTLPSLRLEKDLSAYEEYVGTEFWGDNQTIRYDYFLLEADADHRTYIAIRYNTTDTKQVRPQLLAVIANIRYVPEN</sequence>
<keyword evidence="2" id="KW-0472">Membrane</keyword>
<dbReference type="RefSeq" id="WP_232186036.1">
    <property type="nucleotide sequence ID" value="NZ_JAIOAP010000007.1"/>
</dbReference>
<dbReference type="EMBL" id="JASKHM010000008">
    <property type="protein sequence ID" value="MEQ4483799.1"/>
    <property type="molecule type" value="Genomic_DNA"/>
</dbReference>
<feature type="region of interest" description="Disordered" evidence="1">
    <location>
        <begin position="75"/>
        <end position="97"/>
    </location>
</feature>
<gene>
    <name evidence="3" type="ORF">QJS35_15495</name>
</gene>
<feature type="compositionally biased region" description="Polar residues" evidence="1">
    <location>
        <begin position="75"/>
        <end position="91"/>
    </location>
</feature>
<protein>
    <recommendedName>
        <fullName evidence="5">DUF4367 domain-containing protein</fullName>
    </recommendedName>
</protein>
<accession>A0ABV1KUL4</accession>